<feature type="binding site" evidence="19">
    <location>
        <position position="96"/>
    </location>
    <ligand>
        <name>GTP</name>
        <dbReference type="ChEBI" id="CHEBI:37565"/>
    </ligand>
</feature>
<dbReference type="InterPro" id="IPR027417">
    <property type="entry name" value="P-loop_NTPase"/>
</dbReference>
<comment type="pathway">
    <text evidence="5">Cofactor biosynthesis; adenosylcobalamin biosynthesis; adenosylcobalamin from cob(II)yrinate a,c-diamide: step 6/7.</text>
</comment>
<dbReference type="UniPathway" id="UPA00148">
    <property type="reaction ID" value="UER00236"/>
</dbReference>
<dbReference type="EC" id="2.7.7.62" evidence="9"/>
<evidence type="ECO:0000313" key="20">
    <source>
        <dbReference type="EMBL" id="PZR05190.1"/>
    </source>
</evidence>
<comment type="catalytic activity">
    <reaction evidence="1">
        <text>adenosylcob(III)inamide + ATP = adenosylcob(III)inamide phosphate + ADP + H(+)</text>
        <dbReference type="Rhea" id="RHEA:15769"/>
        <dbReference type="ChEBI" id="CHEBI:2480"/>
        <dbReference type="ChEBI" id="CHEBI:15378"/>
        <dbReference type="ChEBI" id="CHEBI:30616"/>
        <dbReference type="ChEBI" id="CHEBI:58502"/>
        <dbReference type="ChEBI" id="CHEBI:456216"/>
        <dbReference type="EC" id="2.7.1.156"/>
    </reaction>
</comment>
<keyword evidence="11 20" id="KW-0808">Transferase</keyword>
<dbReference type="GO" id="GO:0009236">
    <property type="term" value="P:cobalamin biosynthetic process"/>
    <property type="evidence" value="ECO:0007669"/>
    <property type="project" value="UniProtKB-UniPathway"/>
</dbReference>
<evidence type="ECO:0000256" key="1">
    <source>
        <dbReference type="ARBA" id="ARBA00000312"/>
    </source>
</evidence>
<dbReference type="GO" id="GO:0005524">
    <property type="term" value="F:ATP binding"/>
    <property type="evidence" value="ECO:0007669"/>
    <property type="project" value="UniProtKB-KW"/>
</dbReference>
<evidence type="ECO:0000256" key="7">
    <source>
        <dbReference type="ARBA" id="ARBA00007490"/>
    </source>
</evidence>
<reference evidence="20 21" key="1">
    <citation type="submission" date="2017-08" db="EMBL/GenBank/DDBJ databases">
        <title>Infants hospitalized years apart are colonized by the same room-sourced microbial strains.</title>
        <authorList>
            <person name="Brooks B."/>
            <person name="Olm M.R."/>
            <person name="Firek B.A."/>
            <person name="Baker R."/>
            <person name="Thomas B.C."/>
            <person name="Morowitz M.J."/>
            <person name="Banfield J.F."/>
        </authorList>
    </citation>
    <scope>NUCLEOTIDE SEQUENCE [LARGE SCALE GENOMIC DNA]</scope>
    <source>
        <strain evidence="20">S2_003_000_R1_3</strain>
    </source>
</reference>
<evidence type="ECO:0000256" key="12">
    <source>
        <dbReference type="ARBA" id="ARBA00022741"/>
    </source>
</evidence>
<protein>
    <recommendedName>
        <fullName evidence="16">Adenosylcobinamide kinase</fullName>
        <ecNumber evidence="8">2.7.1.156</ecNumber>
        <ecNumber evidence="9">2.7.7.62</ecNumber>
    </recommendedName>
    <alternativeName>
        <fullName evidence="17">Adenosylcobinamide-phosphate guanylyltransferase</fullName>
    </alternativeName>
</protein>
<evidence type="ECO:0000256" key="6">
    <source>
        <dbReference type="ARBA" id="ARBA00005159"/>
    </source>
</evidence>
<dbReference type="Gene3D" id="3.40.50.300">
    <property type="entry name" value="P-loop containing nucleotide triphosphate hydrolases"/>
    <property type="match status" value="1"/>
</dbReference>
<comment type="similarity">
    <text evidence="7">Belongs to the CobU/CobP family.</text>
</comment>
<dbReference type="RefSeq" id="WP_303734684.1">
    <property type="nucleotide sequence ID" value="NZ_CAKZHK010000008.1"/>
</dbReference>
<evidence type="ECO:0000256" key="5">
    <source>
        <dbReference type="ARBA" id="ARBA00004692"/>
    </source>
</evidence>
<evidence type="ECO:0000256" key="17">
    <source>
        <dbReference type="ARBA" id="ARBA00030571"/>
    </source>
</evidence>
<comment type="catalytic activity">
    <reaction evidence="3">
        <text>adenosylcob(III)inamide + GTP = adenosylcob(III)inamide phosphate + GDP + H(+)</text>
        <dbReference type="Rhea" id="RHEA:15765"/>
        <dbReference type="ChEBI" id="CHEBI:2480"/>
        <dbReference type="ChEBI" id="CHEBI:15378"/>
        <dbReference type="ChEBI" id="CHEBI:37565"/>
        <dbReference type="ChEBI" id="CHEBI:58189"/>
        <dbReference type="ChEBI" id="CHEBI:58502"/>
        <dbReference type="EC" id="2.7.1.156"/>
    </reaction>
</comment>
<evidence type="ECO:0000256" key="9">
    <source>
        <dbReference type="ARBA" id="ARBA00012523"/>
    </source>
</evidence>
<keyword evidence="14" id="KW-0067">ATP-binding</keyword>
<sequence length="201" mass="21986">MKTLVLGGARSGKSEWAEHLVTPPDSAASHDDVHVTYVATARPWGSTFDADFARRIERHRARRPSWWHTEDSRDLVDVLTESSDQPAARQSTILVDDLGTWLTHELAEVGMWDAEFGSDNWNKGLHAIGARRDRLITALRHVPADGPNLVVVSPEVGMGIVPSYPSGGVFRDELGRLNADVASVCDRVVLVVAGCALDLRS</sequence>
<evidence type="ECO:0000256" key="13">
    <source>
        <dbReference type="ARBA" id="ARBA00022777"/>
    </source>
</evidence>
<feature type="binding site" evidence="19">
    <location>
        <begin position="7"/>
        <end position="14"/>
    </location>
    <ligand>
        <name>GTP</name>
        <dbReference type="ChEBI" id="CHEBI:37565"/>
    </ligand>
</feature>
<comment type="function">
    <text evidence="4">Catalyzes ATP-dependent phosphorylation of adenosylcobinamide and addition of GMP to adenosylcobinamide phosphate.</text>
</comment>
<evidence type="ECO:0000256" key="4">
    <source>
        <dbReference type="ARBA" id="ARBA00003889"/>
    </source>
</evidence>
<evidence type="ECO:0000256" key="11">
    <source>
        <dbReference type="ARBA" id="ARBA00022679"/>
    </source>
</evidence>
<evidence type="ECO:0000256" key="14">
    <source>
        <dbReference type="ARBA" id="ARBA00022840"/>
    </source>
</evidence>
<dbReference type="EC" id="2.7.1.156" evidence="8"/>
<evidence type="ECO:0000256" key="8">
    <source>
        <dbReference type="ARBA" id="ARBA00012016"/>
    </source>
</evidence>
<name>A0A2W5SR37_9CORY</name>
<keyword evidence="12 19" id="KW-0547">Nucleotide-binding</keyword>
<gene>
    <name evidence="20" type="ORF">DI525_05045</name>
</gene>
<evidence type="ECO:0000256" key="18">
    <source>
        <dbReference type="PIRSR" id="PIRSR006135-1"/>
    </source>
</evidence>
<proteinExistence type="inferred from homology"/>
<accession>A0A2W5SR37</accession>
<evidence type="ECO:0000256" key="15">
    <source>
        <dbReference type="ARBA" id="ARBA00023134"/>
    </source>
</evidence>
<organism evidence="20 21">
    <name type="scientific">Corynebacterium kroppenstedtii</name>
    <dbReference type="NCBI Taxonomy" id="161879"/>
    <lineage>
        <taxon>Bacteria</taxon>
        <taxon>Bacillati</taxon>
        <taxon>Actinomycetota</taxon>
        <taxon>Actinomycetes</taxon>
        <taxon>Mycobacteriales</taxon>
        <taxon>Corynebacteriaceae</taxon>
        <taxon>Corynebacterium</taxon>
    </lineage>
</organism>
<dbReference type="SUPFAM" id="SSF52540">
    <property type="entry name" value="P-loop containing nucleoside triphosphate hydrolases"/>
    <property type="match status" value="1"/>
</dbReference>
<comment type="catalytic activity">
    <reaction evidence="2">
        <text>adenosylcob(III)inamide phosphate + GTP + H(+) = adenosylcob(III)inamide-GDP + diphosphate</text>
        <dbReference type="Rhea" id="RHEA:22712"/>
        <dbReference type="ChEBI" id="CHEBI:15378"/>
        <dbReference type="ChEBI" id="CHEBI:33019"/>
        <dbReference type="ChEBI" id="CHEBI:37565"/>
        <dbReference type="ChEBI" id="CHEBI:58502"/>
        <dbReference type="ChEBI" id="CHEBI:60487"/>
        <dbReference type="EC" id="2.7.7.62"/>
    </reaction>
</comment>
<dbReference type="InterPro" id="IPR003203">
    <property type="entry name" value="CobU/CobP"/>
</dbReference>
<dbReference type="GO" id="GO:0005525">
    <property type="term" value="F:GTP binding"/>
    <property type="evidence" value="ECO:0007669"/>
    <property type="project" value="UniProtKB-KW"/>
</dbReference>
<comment type="pathway">
    <text evidence="6">Cofactor biosynthesis; adenosylcobalamin biosynthesis; adenosylcobalamin from cob(II)yrinate a,c-diamide: step 5/7.</text>
</comment>
<comment type="caution">
    <text evidence="20">The sequence shown here is derived from an EMBL/GenBank/DDBJ whole genome shotgun (WGS) entry which is preliminary data.</text>
</comment>
<feature type="binding site" evidence="19">
    <location>
        <begin position="39"/>
        <end position="41"/>
    </location>
    <ligand>
        <name>GTP</name>
        <dbReference type="ChEBI" id="CHEBI:37565"/>
    </ligand>
</feature>
<keyword evidence="15 19" id="KW-0342">GTP-binding</keyword>
<evidence type="ECO:0000256" key="3">
    <source>
        <dbReference type="ARBA" id="ARBA00001522"/>
    </source>
</evidence>
<evidence type="ECO:0000256" key="2">
    <source>
        <dbReference type="ARBA" id="ARBA00000711"/>
    </source>
</evidence>
<dbReference type="GO" id="GO:0043752">
    <property type="term" value="F:adenosylcobinamide kinase activity"/>
    <property type="evidence" value="ECO:0007669"/>
    <property type="project" value="UniProtKB-EC"/>
</dbReference>
<evidence type="ECO:0000256" key="10">
    <source>
        <dbReference type="ARBA" id="ARBA00022573"/>
    </source>
</evidence>
<feature type="active site" description="GMP-histidine intermediate" evidence="18">
    <location>
        <position position="59"/>
    </location>
</feature>
<dbReference type="AlphaFoldDB" id="A0A2W5SR37"/>
<dbReference type="CDD" id="cd00544">
    <property type="entry name" value="CobU"/>
    <property type="match status" value="1"/>
</dbReference>
<dbReference type="EMBL" id="QFRA01000008">
    <property type="protein sequence ID" value="PZR05190.1"/>
    <property type="molecule type" value="Genomic_DNA"/>
</dbReference>
<dbReference type="PIRSF" id="PIRSF006135">
    <property type="entry name" value="CobU"/>
    <property type="match status" value="1"/>
</dbReference>
<dbReference type="GO" id="GO:0008820">
    <property type="term" value="F:cobinamide phosphate guanylyltransferase activity"/>
    <property type="evidence" value="ECO:0007669"/>
    <property type="project" value="UniProtKB-EC"/>
</dbReference>
<keyword evidence="13 20" id="KW-0418">Kinase</keyword>
<evidence type="ECO:0000256" key="16">
    <source>
        <dbReference type="ARBA" id="ARBA00029570"/>
    </source>
</evidence>
<dbReference type="Proteomes" id="UP000249432">
    <property type="component" value="Unassembled WGS sequence"/>
</dbReference>
<feature type="binding site" evidence="19">
    <location>
        <begin position="60"/>
        <end position="63"/>
    </location>
    <ligand>
        <name>GTP</name>
        <dbReference type="ChEBI" id="CHEBI:37565"/>
    </ligand>
</feature>
<dbReference type="Pfam" id="PF02283">
    <property type="entry name" value="CobU"/>
    <property type="match status" value="1"/>
</dbReference>
<keyword evidence="10" id="KW-0169">Cobalamin biosynthesis</keyword>
<dbReference type="PANTHER" id="PTHR34848">
    <property type="match status" value="1"/>
</dbReference>
<evidence type="ECO:0000313" key="21">
    <source>
        <dbReference type="Proteomes" id="UP000249432"/>
    </source>
</evidence>
<dbReference type="PANTHER" id="PTHR34848:SF1">
    <property type="entry name" value="BIFUNCTIONAL ADENOSYLCOBALAMIN BIOSYNTHESIS PROTEIN COBU"/>
    <property type="match status" value="1"/>
</dbReference>
<evidence type="ECO:0000256" key="19">
    <source>
        <dbReference type="PIRSR" id="PIRSR006135-2"/>
    </source>
</evidence>